<evidence type="ECO:0000313" key="3">
    <source>
        <dbReference type="Proteomes" id="UP000683511"/>
    </source>
</evidence>
<keyword evidence="1" id="KW-0472">Membrane</keyword>
<feature type="transmembrane region" description="Helical" evidence="1">
    <location>
        <begin position="111"/>
        <end position="129"/>
    </location>
</feature>
<feature type="transmembrane region" description="Helical" evidence="1">
    <location>
        <begin position="360"/>
        <end position="377"/>
    </location>
</feature>
<feature type="transmembrane region" description="Helical" evidence="1">
    <location>
        <begin position="6"/>
        <end position="26"/>
    </location>
</feature>
<keyword evidence="1" id="KW-1133">Transmembrane helix</keyword>
<evidence type="ECO:0000256" key="1">
    <source>
        <dbReference type="SAM" id="Phobius"/>
    </source>
</evidence>
<name>A0A975T6G9_9NOST</name>
<reference evidence="2" key="1">
    <citation type="submission" date="2017-04" db="EMBL/GenBank/DDBJ databases">
        <title>Genome deletions in a multicellular cyanobacterial endosymbiont for morphological adaptation in marine diatoms.</title>
        <authorList>
            <person name="Wang Y."/>
            <person name="Gao H."/>
            <person name="Li R."/>
            <person name="Xu X."/>
        </authorList>
    </citation>
    <scope>NUCLEOTIDE SEQUENCE</scope>
    <source>
        <strain evidence="2">FACHB 800</strain>
    </source>
</reference>
<gene>
    <name evidence="2" type="ORF">B6N60_01810</name>
</gene>
<accession>A0A975T6G9</accession>
<evidence type="ECO:0008006" key="4">
    <source>
        <dbReference type="Google" id="ProtNLM"/>
    </source>
</evidence>
<keyword evidence="1" id="KW-0812">Transmembrane</keyword>
<feature type="transmembrane region" description="Helical" evidence="1">
    <location>
        <begin position="406"/>
        <end position="424"/>
    </location>
</feature>
<feature type="transmembrane region" description="Helical" evidence="1">
    <location>
        <begin position="70"/>
        <end position="90"/>
    </location>
</feature>
<feature type="transmembrane region" description="Helical" evidence="1">
    <location>
        <begin position="384"/>
        <end position="400"/>
    </location>
</feature>
<organism evidence="2 3">
    <name type="scientific">Richelia sinica FACHB-800</name>
    <dbReference type="NCBI Taxonomy" id="1357546"/>
    <lineage>
        <taxon>Bacteria</taxon>
        <taxon>Bacillati</taxon>
        <taxon>Cyanobacteriota</taxon>
        <taxon>Cyanophyceae</taxon>
        <taxon>Nostocales</taxon>
        <taxon>Nostocaceae</taxon>
        <taxon>Richelia</taxon>
    </lineage>
</organism>
<proteinExistence type="predicted"/>
<feature type="transmembrane region" description="Helical" evidence="1">
    <location>
        <begin position="233"/>
        <end position="255"/>
    </location>
</feature>
<dbReference type="AlphaFoldDB" id="A0A975T6G9"/>
<feature type="transmembrane region" description="Helical" evidence="1">
    <location>
        <begin position="162"/>
        <end position="184"/>
    </location>
</feature>
<dbReference type="Proteomes" id="UP000683511">
    <property type="component" value="Chromosome"/>
</dbReference>
<evidence type="ECO:0000313" key="2">
    <source>
        <dbReference type="EMBL" id="QXE23121.1"/>
    </source>
</evidence>
<feature type="transmembrane region" description="Helical" evidence="1">
    <location>
        <begin position="33"/>
        <end position="50"/>
    </location>
</feature>
<dbReference type="KEGG" id="rsin:B6N60_01810"/>
<protein>
    <recommendedName>
        <fullName evidence="4">Oligosaccharide repeat unit polymerase</fullName>
    </recommendedName>
</protein>
<keyword evidence="3" id="KW-1185">Reference proteome</keyword>
<dbReference type="EMBL" id="CP021056">
    <property type="protein sequence ID" value="QXE23121.1"/>
    <property type="molecule type" value="Genomic_DNA"/>
</dbReference>
<sequence>MPVNLEIPFSYYIAAAILFCFSVEAVSKISKHWAIPSLIIYLTTGMWYFTEVFYTPERLTIFEPHILEQGYYQVCIFLIVFRCLLPYCTSSIVRYPSKVTAFNWFTLNPHQLLKILLFFWIFLFIYGVSRLDWNFLQALFPQGGRWSAKLWARGAVGEGSDFIISAAGYIYSLVCAMFGVLIFFQRQRQAKIINLIMIIISWPSFLLSGTRNTFLAVSVPAYMTYIFTSRHKWWVKAGISVGIFFVFNYLMLIIINFRDSGILAYFEGNATINPEVKHNGLNMAEELFYINNFYEQKQLTLQYGLDYWAEAMNIIPRFILPDKPLIGYEYNALRAPASGINATIAAGFIGRGVMNFGPCLGPIAPAILLGVWAGFLARLWTQRVSILRLALFLVGLGITPNLGRDITLLVLWPMIFGYVIVRYLERLERRRLLKKFATQSYYFDNESHS</sequence>